<dbReference type="EMBL" id="FPBA01000040">
    <property type="protein sequence ID" value="SFU08209.1"/>
    <property type="molecule type" value="Genomic_DNA"/>
</dbReference>
<evidence type="ECO:0000313" key="3">
    <source>
        <dbReference type="Proteomes" id="UP000199546"/>
    </source>
</evidence>
<keyword evidence="3" id="KW-1185">Reference proteome</keyword>
<reference evidence="2" key="1">
    <citation type="submission" date="2016-10" db="EMBL/GenBank/DDBJ databases">
        <authorList>
            <person name="de Groot N.N."/>
        </authorList>
    </citation>
    <scope>NUCLEOTIDE SEQUENCE [LARGE SCALE GENOMIC DNA]</scope>
    <source>
        <strain evidence="2">DSM 46136</strain>
    </source>
</reference>
<proteinExistence type="predicted"/>
<sequence>MLGQLERKNGWTLAEAAGEVSPDGMQRLLRTADWNADAVRDELRDYVVERLGPGGVL</sequence>
<dbReference type="EMBL" id="FPBA01000021">
    <property type="protein sequence ID" value="SFT98099.1"/>
    <property type="molecule type" value="Genomic_DNA"/>
</dbReference>
<organism evidence="2 3">
    <name type="scientific">Geodermatophilus amargosae</name>
    <dbReference type="NCBI Taxonomy" id="1296565"/>
    <lineage>
        <taxon>Bacteria</taxon>
        <taxon>Bacillati</taxon>
        <taxon>Actinomycetota</taxon>
        <taxon>Actinomycetes</taxon>
        <taxon>Geodermatophilales</taxon>
        <taxon>Geodermatophilaceae</taxon>
        <taxon>Geodermatophilus</taxon>
    </lineage>
</organism>
<reference evidence="3" key="2">
    <citation type="submission" date="2016-10" db="EMBL/GenBank/DDBJ databases">
        <authorList>
            <person name="Varghese N."/>
            <person name="Submissions S."/>
        </authorList>
    </citation>
    <scope>NUCLEOTIDE SEQUENCE [LARGE SCALE GENOMIC DNA]</scope>
    <source>
        <strain evidence="3">DSM 46136</strain>
    </source>
</reference>
<evidence type="ECO:0008006" key="4">
    <source>
        <dbReference type="Google" id="ProtNLM"/>
    </source>
</evidence>
<dbReference type="STRING" id="1296565.SAMN05660657_04394"/>
<accession>A0A1I7D936</accession>
<dbReference type="Proteomes" id="UP000199546">
    <property type="component" value="Unassembled WGS sequence"/>
</dbReference>
<dbReference type="AlphaFoldDB" id="A0A1I7D936"/>
<feature type="non-terminal residue" evidence="2">
    <location>
        <position position="57"/>
    </location>
</feature>
<protein>
    <recommendedName>
        <fullName evidence="4">DDE superfamily endonuclease</fullName>
    </recommendedName>
</protein>
<evidence type="ECO:0000313" key="2">
    <source>
        <dbReference type="EMBL" id="SFU08209.1"/>
    </source>
</evidence>
<gene>
    <name evidence="1" type="ORF">SAMN05660657_04394</name>
    <name evidence="2" type="ORF">SAMN05660657_05498</name>
</gene>
<evidence type="ECO:0000313" key="1">
    <source>
        <dbReference type="EMBL" id="SFT98099.1"/>
    </source>
</evidence>
<name>A0A1I7D936_9ACTN</name>